<gene>
    <name evidence="2" type="ORF">DD237_006880</name>
    <name evidence="1" type="ORF">DD238_006409</name>
</gene>
<protein>
    <recommendedName>
        <fullName evidence="5">Methyltransferase type 11 domain-containing protein</fullName>
    </recommendedName>
</protein>
<comment type="caution">
    <text evidence="1">The sequence shown here is derived from an EMBL/GenBank/DDBJ whole genome shotgun (WGS) entry which is preliminary data.</text>
</comment>
<dbReference type="Gene3D" id="3.40.50.150">
    <property type="entry name" value="Vaccinia Virus protein VP39"/>
    <property type="match status" value="1"/>
</dbReference>
<dbReference type="CDD" id="cd02440">
    <property type="entry name" value="AdoMet_MTases"/>
    <property type="match status" value="1"/>
</dbReference>
<accession>A0A3M6VBM8</accession>
<evidence type="ECO:0000313" key="3">
    <source>
        <dbReference type="Proteomes" id="UP000282087"/>
    </source>
</evidence>
<name>A0A3M6VBM8_9STRA</name>
<evidence type="ECO:0000313" key="2">
    <source>
        <dbReference type="EMBL" id="RQM15980.1"/>
    </source>
</evidence>
<evidence type="ECO:0000313" key="1">
    <source>
        <dbReference type="EMBL" id="RMX64184.1"/>
    </source>
</evidence>
<evidence type="ECO:0000313" key="4">
    <source>
        <dbReference type="Proteomes" id="UP000286097"/>
    </source>
</evidence>
<sequence length="294" mass="33164">MTPATKTDSLFQWIEECEHKHLKISSSSWGRVLDSGTGRHSLTWLLHGAASHLIREVVAVTGENPLAADLTAEFGSSTTPPLQLQVGNWQNDDFLTNEKSFDVIIADYLVGAIEGFAPYYQDQICTRLEKLLVPGGRIYLVGLQPWSESQAPAGASDQDIKAEKLIQEVARTRDACLLLAGRRCYREYPIEWSQRQLEKAGMKVTNSVRLTNVYGRSAITRQLDVGRRHIPLFKDSELANNMIEALNRIDERLEEEFGSKKLPKKKQHRIRFGFDYVLAACKSFEAQDELIEVA</sequence>
<dbReference type="OrthoDB" id="429136at2759"/>
<dbReference type="InterPro" id="IPR029063">
    <property type="entry name" value="SAM-dependent_MTases_sf"/>
</dbReference>
<dbReference type="SUPFAM" id="SSF53335">
    <property type="entry name" value="S-adenosyl-L-methionine-dependent methyltransferases"/>
    <property type="match status" value="1"/>
</dbReference>
<dbReference type="EMBL" id="QKXF01000135">
    <property type="protein sequence ID" value="RQM15980.1"/>
    <property type="molecule type" value="Genomic_DNA"/>
</dbReference>
<dbReference type="Proteomes" id="UP000286097">
    <property type="component" value="Unassembled WGS sequence"/>
</dbReference>
<organism evidence="1 3">
    <name type="scientific">Peronospora effusa</name>
    <dbReference type="NCBI Taxonomy" id="542832"/>
    <lineage>
        <taxon>Eukaryota</taxon>
        <taxon>Sar</taxon>
        <taxon>Stramenopiles</taxon>
        <taxon>Oomycota</taxon>
        <taxon>Peronosporomycetes</taxon>
        <taxon>Peronosporales</taxon>
        <taxon>Peronosporaceae</taxon>
        <taxon>Peronospora</taxon>
    </lineage>
</organism>
<proteinExistence type="predicted"/>
<dbReference type="Proteomes" id="UP000282087">
    <property type="component" value="Unassembled WGS sequence"/>
</dbReference>
<dbReference type="AlphaFoldDB" id="A0A3M6VBM8"/>
<reference evidence="3 4" key="1">
    <citation type="submission" date="2018-06" db="EMBL/GenBank/DDBJ databases">
        <title>Comparative genomics of downy mildews reveals potential adaptations to biotrophy.</title>
        <authorList>
            <person name="Fletcher K."/>
            <person name="Klosterman S.J."/>
            <person name="Derevnina L."/>
            <person name="Martin F."/>
            <person name="Koike S."/>
            <person name="Reyes Chin-Wo S."/>
            <person name="Mou B."/>
            <person name="Michelmore R."/>
        </authorList>
    </citation>
    <scope>NUCLEOTIDE SEQUENCE [LARGE SCALE GENOMIC DNA]</scope>
    <source>
        <strain evidence="2 4">R13</strain>
        <strain evidence="1 3">R14</strain>
    </source>
</reference>
<dbReference type="VEuPathDB" id="FungiDB:DD237_006880"/>
<keyword evidence="3" id="KW-1185">Reference proteome</keyword>
<evidence type="ECO:0008006" key="5">
    <source>
        <dbReference type="Google" id="ProtNLM"/>
    </source>
</evidence>
<dbReference type="EMBL" id="QLLG01000332">
    <property type="protein sequence ID" value="RMX64184.1"/>
    <property type="molecule type" value="Genomic_DNA"/>
</dbReference>